<dbReference type="RefSeq" id="WP_184294938.1">
    <property type="nucleotide sequence ID" value="NZ_JACHLP010000001.1"/>
</dbReference>
<comment type="caution">
    <text evidence="11">The sequence shown here is derived from an EMBL/GenBank/DDBJ whole genome shotgun (WGS) entry which is preliminary data.</text>
</comment>
<keyword evidence="5 9" id="KW-0808">Transferase</keyword>
<keyword evidence="7 9" id="KW-0460">Magnesium</keyword>
<dbReference type="SUPFAM" id="SSF51717">
    <property type="entry name" value="Dihydropteroate synthetase-like"/>
    <property type="match status" value="1"/>
</dbReference>
<dbReference type="InterPro" id="IPR006390">
    <property type="entry name" value="DHP_synth_dom"/>
</dbReference>
<dbReference type="InterPro" id="IPR000489">
    <property type="entry name" value="Pterin-binding_dom"/>
</dbReference>
<comment type="function">
    <text evidence="9">Catalyzes the condensation of para-aminobenzoate (pABA) with 6-hydroxymethyl-7,8-dihydropterin diphosphate (DHPt-PP) to form 7,8-dihydropteroate (H2Pte), the immediate precursor of folate derivatives.</text>
</comment>
<evidence type="ECO:0000256" key="2">
    <source>
        <dbReference type="ARBA" id="ARBA00001946"/>
    </source>
</evidence>
<dbReference type="CDD" id="cd00739">
    <property type="entry name" value="DHPS"/>
    <property type="match status" value="1"/>
</dbReference>
<dbReference type="PANTHER" id="PTHR20941">
    <property type="entry name" value="FOLATE SYNTHESIS PROTEINS"/>
    <property type="match status" value="1"/>
</dbReference>
<dbReference type="EC" id="2.5.1.15" evidence="4 9"/>
<dbReference type="GO" id="GO:0046654">
    <property type="term" value="P:tetrahydrofolate biosynthetic process"/>
    <property type="evidence" value="ECO:0007669"/>
    <property type="project" value="UniProtKB-UniPathway"/>
</dbReference>
<dbReference type="PROSITE" id="PS50972">
    <property type="entry name" value="PTERIN_BINDING"/>
    <property type="match status" value="1"/>
</dbReference>
<evidence type="ECO:0000313" key="11">
    <source>
        <dbReference type="EMBL" id="MBB4841596.1"/>
    </source>
</evidence>
<comment type="catalytic activity">
    <reaction evidence="1">
        <text>(7,8-dihydropterin-6-yl)methyl diphosphate + 4-aminobenzoate = 7,8-dihydropteroate + diphosphate</text>
        <dbReference type="Rhea" id="RHEA:19949"/>
        <dbReference type="ChEBI" id="CHEBI:17836"/>
        <dbReference type="ChEBI" id="CHEBI:17839"/>
        <dbReference type="ChEBI" id="CHEBI:33019"/>
        <dbReference type="ChEBI" id="CHEBI:72950"/>
        <dbReference type="EC" id="2.5.1.15"/>
    </reaction>
</comment>
<dbReference type="PROSITE" id="PS00792">
    <property type="entry name" value="DHPS_1"/>
    <property type="match status" value="1"/>
</dbReference>
<evidence type="ECO:0000256" key="6">
    <source>
        <dbReference type="ARBA" id="ARBA00022723"/>
    </source>
</evidence>
<evidence type="ECO:0000256" key="5">
    <source>
        <dbReference type="ARBA" id="ARBA00022679"/>
    </source>
</evidence>
<dbReference type="EMBL" id="JACHLP010000001">
    <property type="protein sequence ID" value="MBB4841596.1"/>
    <property type="molecule type" value="Genomic_DNA"/>
</dbReference>
<dbReference type="PANTHER" id="PTHR20941:SF1">
    <property type="entry name" value="FOLIC ACID SYNTHESIS PROTEIN FOL1"/>
    <property type="match status" value="1"/>
</dbReference>
<sequence>MFWQTTRFQLDLSRPRVMGIVNVTPDSFSDGGQFAETRAALAHCERLVLEGADILDIGGESSRPGAKALGVEDEWTRLGPVLQEALKLGVVVSVDSFKPEIMRRSLALGVDIINDIQAFRLPGALQALLEHGRAGLCAMHMRGDSATMQGLSDYEDVVQEVRGFLAQSLATLSSAGISPQRIVLDPGYGFAKTTPQNFELLRRQTELLDLGRPLLVGWSRKRALGDATGRAVDERLIPSVAAALLAAERGAKILRVHDVAATVDALKVFTACHHGLAPPANAAQN</sequence>
<evidence type="ECO:0000256" key="7">
    <source>
        <dbReference type="ARBA" id="ARBA00022842"/>
    </source>
</evidence>
<comment type="pathway">
    <text evidence="3 9">Cofactor biosynthesis; tetrahydrofolate biosynthesis; 7,8-dihydrofolate from 2-amino-4-hydroxy-6-hydroxymethyl-7,8-dihydropteridine diphosphate and 4-aminobenzoate: step 1/2.</text>
</comment>
<dbReference type="NCBIfam" id="TIGR01496">
    <property type="entry name" value="DHPS"/>
    <property type="match status" value="1"/>
</dbReference>
<dbReference type="AlphaFoldDB" id="A0A840L105"/>
<dbReference type="PROSITE" id="PS00793">
    <property type="entry name" value="DHPS_2"/>
    <property type="match status" value="1"/>
</dbReference>
<comment type="similarity">
    <text evidence="9">Belongs to the DHPS family.</text>
</comment>
<keyword evidence="12" id="KW-1185">Reference proteome</keyword>
<gene>
    <name evidence="11" type="ORF">HNP55_000091</name>
</gene>
<dbReference type="UniPathway" id="UPA00077">
    <property type="reaction ID" value="UER00156"/>
</dbReference>
<evidence type="ECO:0000313" key="12">
    <source>
        <dbReference type="Proteomes" id="UP000562027"/>
    </source>
</evidence>
<evidence type="ECO:0000256" key="3">
    <source>
        <dbReference type="ARBA" id="ARBA00004763"/>
    </source>
</evidence>
<keyword evidence="6 9" id="KW-0479">Metal-binding</keyword>
<comment type="cofactor">
    <cofactor evidence="2 9">
        <name>Mg(2+)</name>
        <dbReference type="ChEBI" id="CHEBI:18420"/>
    </cofactor>
</comment>
<proteinExistence type="inferred from homology"/>
<evidence type="ECO:0000256" key="8">
    <source>
        <dbReference type="ARBA" id="ARBA00022909"/>
    </source>
</evidence>
<dbReference type="GO" id="GO:0004156">
    <property type="term" value="F:dihydropteroate synthase activity"/>
    <property type="evidence" value="ECO:0007669"/>
    <property type="project" value="UniProtKB-EC"/>
</dbReference>
<dbReference type="InterPro" id="IPR011005">
    <property type="entry name" value="Dihydropteroate_synth-like_sf"/>
</dbReference>
<protein>
    <recommendedName>
        <fullName evidence="4 9">Dihydropteroate synthase</fullName>
        <shortName evidence="9">DHPS</shortName>
        <ecNumber evidence="4 9">2.5.1.15</ecNumber>
    </recommendedName>
    <alternativeName>
        <fullName evidence="9">Dihydropteroate pyrophosphorylase</fullName>
    </alternativeName>
</protein>
<evidence type="ECO:0000256" key="4">
    <source>
        <dbReference type="ARBA" id="ARBA00012458"/>
    </source>
</evidence>
<dbReference type="InterPro" id="IPR045031">
    <property type="entry name" value="DHP_synth-like"/>
</dbReference>
<evidence type="ECO:0000256" key="1">
    <source>
        <dbReference type="ARBA" id="ARBA00000012"/>
    </source>
</evidence>
<name>A0A840L105_9BURK</name>
<dbReference type="Gene3D" id="3.20.20.20">
    <property type="entry name" value="Dihydropteroate synthase-like"/>
    <property type="match status" value="1"/>
</dbReference>
<organism evidence="11 12">
    <name type="scientific">Roseateles oligotrophus</name>
    <dbReference type="NCBI Taxonomy" id="1769250"/>
    <lineage>
        <taxon>Bacteria</taxon>
        <taxon>Pseudomonadati</taxon>
        <taxon>Pseudomonadota</taxon>
        <taxon>Betaproteobacteria</taxon>
        <taxon>Burkholderiales</taxon>
        <taxon>Sphaerotilaceae</taxon>
        <taxon>Roseateles</taxon>
    </lineage>
</organism>
<dbReference type="GO" id="GO:0046872">
    <property type="term" value="F:metal ion binding"/>
    <property type="evidence" value="ECO:0007669"/>
    <property type="project" value="UniProtKB-KW"/>
</dbReference>
<evidence type="ECO:0000256" key="9">
    <source>
        <dbReference type="RuleBase" id="RU361205"/>
    </source>
</evidence>
<feature type="domain" description="Pterin-binding" evidence="10">
    <location>
        <begin position="15"/>
        <end position="267"/>
    </location>
</feature>
<accession>A0A840L105</accession>
<reference evidence="11 12" key="1">
    <citation type="submission" date="2020-08" db="EMBL/GenBank/DDBJ databases">
        <title>Functional genomics of gut bacteria from endangered species of beetles.</title>
        <authorList>
            <person name="Carlos-Shanley C."/>
        </authorList>
    </citation>
    <scope>NUCLEOTIDE SEQUENCE [LARGE SCALE GENOMIC DNA]</scope>
    <source>
        <strain evidence="11 12">S00239</strain>
    </source>
</reference>
<evidence type="ECO:0000259" key="10">
    <source>
        <dbReference type="PROSITE" id="PS50972"/>
    </source>
</evidence>
<dbReference type="Pfam" id="PF00809">
    <property type="entry name" value="Pterin_bind"/>
    <property type="match status" value="1"/>
</dbReference>
<keyword evidence="8 9" id="KW-0289">Folate biosynthesis</keyword>
<dbReference type="Proteomes" id="UP000562027">
    <property type="component" value="Unassembled WGS sequence"/>
</dbReference>
<dbReference type="GO" id="GO:0046656">
    <property type="term" value="P:folic acid biosynthetic process"/>
    <property type="evidence" value="ECO:0007669"/>
    <property type="project" value="UniProtKB-KW"/>
</dbReference>
<dbReference type="GO" id="GO:0005829">
    <property type="term" value="C:cytosol"/>
    <property type="evidence" value="ECO:0007669"/>
    <property type="project" value="TreeGrafter"/>
</dbReference>